<dbReference type="GO" id="GO:0006281">
    <property type="term" value="P:DNA repair"/>
    <property type="evidence" value="ECO:0007669"/>
    <property type="project" value="UniProtKB-KW"/>
</dbReference>
<evidence type="ECO:0000256" key="6">
    <source>
        <dbReference type="ARBA" id="ARBA00022853"/>
    </source>
</evidence>
<keyword evidence="5" id="KW-0227">DNA damage</keyword>
<dbReference type="PANTHER" id="PTHR10880:SF15">
    <property type="entry name" value="MSL COMPLEX SUBUNIT 3"/>
    <property type="match status" value="1"/>
</dbReference>
<dbReference type="Gene3D" id="1.10.274.30">
    <property type="entry name" value="MRG domain"/>
    <property type="match status" value="1"/>
</dbReference>
<feature type="compositionally biased region" description="Basic residues" evidence="13">
    <location>
        <begin position="300"/>
        <end position="313"/>
    </location>
</feature>
<keyword evidence="7" id="KW-0805">Transcription regulation</keyword>
<dbReference type="GO" id="GO:0006355">
    <property type="term" value="P:regulation of DNA-templated transcription"/>
    <property type="evidence" value="ECO:0007669"/>
    <property type="project" value="InterPro"/>
</dbReference>
<keyword evidence="9" id="KW-0234">DNA repair</keyword>
<organism evidence="15 16">
    <name type="scientific">Zalerion maritima</name>
    <dbReference type="NCBI Taxonomy" id="339359"/>
    <lineage>
        <taxon>Eukaryota</taxon>
        <taxon>Fungi</taxon>
        <taxon>Dikarya</taxon>
        <taxon>Ascomycota</taxon>
        <taxon>Pezizomycotina</taxon>
        <taxon>Sordariomycetes</taxon>
        <taxon>Lulworthiomycetidae</taxon>
        <taxon>Lulworthiales</taxon>
        <taxon>Lulworthiaceae</taxon>
        <taxon>Zalerion</taxon>
    </lineage>
</organism>
<evidence type="ECO:0000256" key="5">
    <source>
        <dbReference type="ARBA" id="ARBA00022763"/>
    </source>
</evidence>
<dbReference type="PANTHER" id="PTHR10880">
    <property type="entry name" value="MORTALITY FACTOR 4-LIKE PROTEIN"/>
    <property type="match status" value="1"/>
</dbReference>
<evidence type="ECO:0000256" key="12">
    <source>
        <dbReference type="ARBA" id="ARBA00072864"/>
    </source>
</evidence>
<feature type="compositionally biased region" description="Polar residues" evidence="13">
    <location>
        <begin position="11"/>
        <end position="29"/>
    </location>
</feature>
<protein>
    <recommendedName>
        <fullName evidence="4">Chromatin modification-related protein EAF3</fullName>
    </recommendedName>
    <alternativeName>
        <fullName evidence="12">Chromatin modification-related protein eaf3</fullName>
    </alternativeName>
</protein>
<dbReference type="GO" id="GO:0035267">
    <property type="term" value="C:NuA4 histone acetyltransferase complex"/>
    <property type="evidence" value="ECO:0007669"/>
    <property type="project" value="TreeGrafter"/>
</dbReference>
<comment type="subcellular location">
    <subcellularLocation>
        <location evidence="1">Nucleus</location>
    </subcellularLocation>
</comment>
<feature type="compositionally biased region" description="Basic and acidic residues" evidence="13">
    <location>
        <begin position="358"/>
        <end position="370"/>
    </location>
</feature>
<evidence type="ECO:0000256" key="11">
    <source>
        <dbReference type="ARBA" id="ARBA00057322"/>
    </source>
</evidence>
<comment type="subunit">
    <text evidence="3">Component of the NuA4 histone acetyltransferase complex.</text>
</comment>
<evidence type="ECO:0000313" key="15">
    <source>
        <dbReference type="EMBL" id="KAJ2895542.1"/>
    </source>
</evidence>
<dbReference type="AlphaFoldDB" id="A0AAD5RJZ4"/>
<comment type="similarity">
    <text evidence="2">Belongs to the MRG family.</text>
</comment>
<dbReference type="Proteomes" id="UP001201980">
    <property type="component" value="Unassembled WGS sequence"/>
</dbReference>
<dbReference type="GO" id="GO:0006325">
    <property type="term" value="P:chromatin organization"/>
    <property type="evidence" value="ECO:0007669"/>
    <property type="project" value="UniProtKB-KW"/>
</dbReference>
<evidence type="ECO:0000256" key="2">
    <source>
        <dbReference type="ARBA" id="ARBA00009093"/>
    </source>
</evidence>
<feature type="compositionally biased region" description="Basic and acidic residues" evidence="13">
    <location>
        <begin position="399"/>
        <end position="409"/>
    </location>
</feature>
<evidence type="ECO:0000256" key="4">
    <source>
        <dbReference type="ARBA" id="ARBA00018505"/>
    </source>
</evidence>
<dbReference type="InterPro" id="IPR026541">
    <property type="entry name" value="MRG_dom"/>
</dbReference>
<evidence type="ECO:0000256" key="13">
    <source>
        <dbReference type="SAM" id="MobiDB-lite"/>
    </source>
</evidence>
<feature type="compositionally biased region" description="Basic and acidic residues" evidence="13">
    <location>
        <begin position="432"/>
        <end position="444"/>
    </location>
</feature>
<keyword evidence="8" id="KW-0804">Transcription</keyword>
<dbReference type="FunFam" id="1.10.274.30:FF:000004">
    <property type="entry name" value="Putative Chromatin modification-related protein eaf3"/>
    <property type="match status" value="1"/>
</dbReference>
<feature type="region of interest" description="Disordered" evidence="13">
    <location>
        <begin position="1"/>
        <end position="185"/>
    </location>
</feature>
<evidence type="ECO:0000256" key="10">
    <source>
        <dbReference type="ARBA" id="ARBA00023242"/>
    </source>
</evidence>
<dbReference type="InterPro" id="IPR038217">
    <property type="entry name" value="MRG_C_sf"/>
</dbReference>
<dbReference type="EMBL" id="JAKWBI020000396">
    <property type="protein sequence ID" value="KAJ2895542.1"/>
    <property type="molecule type" value="Genomic_DNA"/>
</dbReference>
<dbReference type="Pfam" id="PF05712">
    <property type="entry name" value="MRG"/>
    <property type="match status" value="1"/>
</dbReference>
<accession>A0AAD5RJZ4</accession>
<proteinExistence type="inferred from homology"/>
<evidence type="ECO:0000256" key="1">
    <source>
        <dbReference type="ARBA" id="ARBA00004123"/>
    </source>
</evidence>
<name>A0AAD5RJZ4_9PEZI</name>
<dbReference type="InterPro" id="IPR008676">
    <property type="entry name" value="MRG"/>
</dbReference>
<dbReference type="GO" id="GO:0032221">
    <property type="term" value="C:Rpd3S complex"/>
    <property type="evidence" value="ECO:0007669"/>
    <property type="project" value="TreeGrafter"/>
</dbReference>
<comment type="caution">
    <text evidence="15">The sequence shown here is derived from an EMBL/GenBank/DDBJ whole genome shotgun (WGS) entry which is preliminary data.</text>
</comment>
<evidence type="ECO:0000313" key="16">
    <source>
        <dbReference type="Proteomes" id="UP001201980"/>
    </source>
</evidence>
<evidence type="ECO:0000256" key="3">
    <source>
        <dbReference type="ARBA" id="ARBA00011353"/>
    </source>
</evidence>
<gene>
    <name evidence="15" type="ORF">MKZ38_006392</name>
</gene>
<feature type="compositionally biased region" description="Low complexity" evidence="13">
    <location>
        <begin position="91"/>
        <end position="119"/>
    </location>
</feature>
<feature type="compositionally biased region" description="Basic and acidic residues" evidence="13">
    <location>
        <begin position="153"/>
        <end position="164"/>
    </location>
</feature>
<feature type="domain" description="MRG" evidence="14">
    <location>
        <begin position="513"/>
        <end position="689"/>
    </location>
</feature>
<feature type="compositionally biased region" description="Polar residues" evidence="13">
    <location>
        <begin position="445"/>
        <end position="460"/>
    </location>
</feature>
<keyword evidence="6" id="KW-0156">Chromatin regulator</keyword>
<dbReference type="PROSITE" id="PS51640">
    <property type="entry name" value="MRG"/>
    <property type="match status" value="1"/>
</dbReference>
<feature type="region of interest" description="Disordered" evidence="13">
    <location>
        <begin position="289"/>
        <end position="460"/>
    </location>
</feature>
<keyword evidence="10" id="KW-0539">Nucleus</keyword>
<evidence type="ECO:0000256" key="8">
    <source>
        <dbReference type="ARBA" id="ARBA00023163"/>
    </source>
</evidence>
<keyword evidence="16" id="KW-1185">Reference proteome</keyword>
<feature type="compositionally biased region" description="Basic and acidic residues" evidence="13">
    <location>
        <begin position="72"/>
        <end position="81"/>
    </location>
</feature>
<feature type="compositionally biased region" description="Polar residues" evidence="13">
    <location>
        <begin position="120"/>
        <end position="134"/>
    </location>
</feature>
<comment type="function">
    <text evidence="11">Involved in deacetylation of histones, chromatin assembly and chromosome segregation. May act as a transcriptional oscillator, directing histone deacetylases to specific chromosomal domains. Component of the NuA4 histone acetyltransferase complex which is involved in transcriptional activation of selected genes principally by acetylation of nucleosomal histone H4 and H2A. The NuA4 complex is also involved in DNA repair.</text>
</comment>
<evidence type="ECO:0000256" key="9">
    <source>
        <dbReference type="ARBA" id="ARBA00023204"/>
    </source>
</evidence>
<evidence type="ECO:0000256" key="7">
    <source>
        <dbReference type="ARBA" id="ARBA00023015"/>
    </source>
</evidence>
<evidence type="ECO:0000259" key="14">
    <source>
        <dbReference type="Pfam" id="PF05712"/>
    </source>
</evidence>
<sequence length="701" mass="77657">MTPKRKATPSDGDQASSPKHQEPDSQVASPYTPGKKARALTARKSTPAKATPKGTPRNTSKGTAAEATAEPNPKDAPKDTTSKSSQKVTHKATQSTTKTAPKAATTRMASKSIKPISKPTSRNNSKSAETTAPSKRSPKNNPPMPAKSALKRKASEQDEPEAKRPAKHVRFQIDEAAPDEPDELDLKKHNAELGREKRHAFRKLSSDQRGALSGKSPGFTTIAKLPTHKYTRGIYPNLWANIKQTRAPAEHPKIVAKRKRGTFNRAYNDWYDDLHRIANVPMAGISLEDREKLKTQGKQGKGKGKGKGKKIARKTPNPSAAVARNRKRNDKFKKPPVVGTRQSSRLAMTRGEVAQPAEEQHVVNDSKPAESEVQQGEAPQEQVAVGEEQPASIQAAKPARKEVHGEKAVNEPMAASSEVHKEVNTQEPATISEERPAESADHTKNGANSQEPAAETQQPNDIAEASTVNITETPANNVNSDDIIRAIETMKTRRAAAKEADKGHQLLDDPNANIEQEEQFYARPSVKIPVPDYIKALLVDDWENVTKNQQLVPLPHNHPVKEIVNDYLKHERPNRVQGGAKESILDETMMGMQTYFDMCIGRLLLYRFERPQYAEIRKMWDEGNDEKHKSACDSYGPEHLCRLIVNLPELIAQTNMDQQSVTRLKEELIKFTNWLAKNAAKYFAPEYESPTAEYIDKARSA</sequence>
<reference evidence="15" key="1">
    <citation type="submission" date="2022-07" db="EMBL/GenBank/DDBJ databases">
        <title>Draft genome sequence of Zalerion maritima ATCC 34329, a (micro)plastics degrading marine fungus.</title>
        <authorList>
            <person name="Paco A."/>
            <person name="Goncalves M.F.M."/>
            <person name="Rocha-Santos T.A.P."/>
            <person name="Alves A."/>
        </authorList>
    </citation>
    <scope>NUCLEOTIDE SEQUENCE</scope>
    <source>
        <strain evidence="15">ATCC 34329</strain>
    </source>
</reference>